<dbReference type="PRINTS" id="PR00394">
    <property type="entry name" value="RHSPROTEIN"/>
</dbReference>
<dbReference type="Proteomes" id="UP000574369">
    <property type="component" value="Unassembled WGS sequence"/>
</dbReference>
<evidence type="ECO:0000313" key="5">
    <source>
        <dbReference type="Proteomes" id="UP000574369"/>
    </source>
</evidence>
<feature type="region of interest" description="Disordered" evidence="2">
    <location>
        <begin position="237"/>
        <end position="259"/>
    </location>
</feature>
<dbReference type="RefSeq" id="WP_088449657.1">
    <property type="nucleotide sequence ID" value="NZ_JACHXO010000001.1"/>
</dbReference>
<sequence>MIQYGLDNRLTAITKVGQTTAYSYDAGGQRVSKSNAAAPEQTRLFVYASSPELLGEYTAEGTAVQEVVWFEGQPLIVLGQANSNEVFFSYSDHLGAPRILVDRSGAKRWRWIAEPFGSTAAETAPTGQAAVAFHLRFPGQYFDAETGLNYNYFRNFDSTSGRYAQSDPIGLQGGINTYAYVEGNPLSYTDPLGLETYICKRPLGGKPGSFAPPVLNHTYVCVGSGENMTCGSTTASSGGVGSNIVPGSPGAPTTPDKDYYKPEACERRQGEDSCIETCIANELKKPTRPKYAIGPLGTDCQEYTEDVVSTCERRCVRR</sequence>
<dbReference type="InterPro" id="IPR056823">
    <property type="entry name" value="TEN-like_YD-shell"/>
</dbReference>
<keyword evidence="1" id="KW-0677">Repeat</keyword>
<evidence type="ECO:0000256" key="1">
    <source>
        <dbReference type="ARBA" id="ARBA00022737"/>
    </source>
</evidence>
<organism evidence="4 5">
    <name type="scientific">Roseateles terrae</name>
    <dbReference type="NCBI Taxonomy" id="431060"/>
    <lineage>
        <taxon>Bacteria</taxon>
        <taxon>Pseudomonadati</taxon>
        <taxon>Pseudomonadota</taxon>
        <taxon>Betaproteobacteria</taxon>
        <taxon>Burkholderiales</taxon>
        <taxon>Sphaerotilaceae</taxon>
        <taxon>Roseateles</taxon>
    </lineage>
</organism>
<dbReference type="InterPro" id="IPR050708">
    <property type="entry name" value="T6SS_VgrG/RHS"/>
</dbReference>
<evidence type="ECO:0000256" key="2">
    <source>
        <dbReference type="SAM" id="MobiDB-lite"/>
    </source>
</evidence>
<reference evidence="4 5" key="1">
    <citation type="submission" date="2020-08" db="EMBL/GenBank/DDBJ databases">
        <title>Genomic Encyclopedia of Type Strains, Phase III (KMG-III): the genomes of soil and plant-associated and newly described type strains.</title>
        <authorList>
            <person name="Whitman W."/>
        </authorList>
    </citation>
    <scope>NUCLEOTIDE SEQUENCE [LARGE SCALE GENOMIC DNA]</scope>
    <source>
        <strain evidence="4 5">CECT 7247</strain>
    </source>
</reference>
<proteinExistence type="predicted"/>
<dbReference type="EMBL" id="JACHXO010000001">
    <property type="protein sequence ID" value="MBB3193876.1"/>
    <property type="molecule type" value="Genomic_DNA"/>
</dbReference>
<dbReference type="Pfam" id="PF25023">
    <property type="entry name" value="TEN_YD-shell"/>
    <property type="match status" value="1"/>
</dbReference>
<dbReference type="PANTHER" id="PTHR32305:SF15">
    <property type="entry name" value="PROTEIN RHSA-RELATED"/>
    <property type="match status" value="1"/>
</dbReference>
<feature type="domain" description="Teneurin-like YD-shell" evidence="3">
    <location>
        <begin position="10"/>
        <end position="167"/>
    </location>
</feature>
<evidence type="ECO:0000313" key="4">
    <source>
        <dbReference type="EMBL" id="MBB3193876.1"/>
    </source>
</evidence>
<protein>
    <submittedName>
        <fullName evidence="4">RHS repeat-associated protein</fullName>
    </submittedName>
</protein>
<accession>A0ABR6GQA5</accession>
<dbReference type="Gene3D" id="2.180.10.10">
    <property type="entry name" value="RHS repeat-associated core"/>
    <property type="match status" value="1"/>
</dbReference>
<dbReference type="PANTHER" id="PTHR32305">
    <property type="match status" value="1"/>
</dbReference>
<dbReference type="NCBIfam" id="TIGR03696">
    <property type="entry name" value="Rhs_assc_core"/>
    <property type="match status" value="1"/>
</dbReference>
<keyword evidence="5" id="KW-1185">Reference proteome</keyword>
<dbReference type="InterPro" id="IPR022385">
    <property type="entry name" value="Rhs_assc_core"/>
</dbReference>
<dbReference type="InterPro" id="IPR006530">
    <property type="entry name" value="YD"/>
</dbReference>
<gene>
    <name evidence="4" type="ORF">FHS28_001241</name>
</gene>
<comment type="caution">
    <text evidence="4">The sequence shown here is derived from an EMBL/GenBank/DDBJ whole genome shotgun (WGS) entry which is preliminary data.</text>
</comment>
<name>A0ABR6GQA5_9BURK</name>
<evidence type="ECO:0000259" key="3">
    <source>
        <dbReference type="Pfam" id="PF25023"/>
    </source>
</evidence>
<dbReference type="NCBIfam" id="TIGR01643">
    <property type="entry name" value="YD_repeat_2x"/>
    <property type="match status" value="1"/>
</dbReference>